<name>A0A371XBB2_9HYPH</name>
<dbReference type="Pfam" id="PF08448">
    <property type="entry name" value="PAS_4"/>
    <property type="match status" value="1"/>
</dbReference>
<keyword evidence="5" id="KW-0547">Nucleotide-binding</keyword>
<dbReference type="InterPro" id="IPR036890">
    <property type="entry name" value="HATPase_C_sf"/>
</dbReference>
<dbReference type="AlphaFoldDB" id="A0A371XBB2"/>
<dbReference type="InterPro" id="IPR011102">
    <property type="entry name" value="Sig_transdc_His_kinase_HWE"/>
</dbReference>
<keyword evidence="4" id="KW-0808">Transferase</keyword>
<gene>
    <name evidence="9" type="ORF">DYI37_00825</name>
</gene>
<feature type="domain" description="Signal transduction histidine kinase HWE region" evidence="8">
    <location>
        <begin position="154"/>
        <end position="235"/>
    </location>
</feature>
<evidence type="ECO:0000256" key="2">
    <source>
        <dbReference type="ARBA" id="ARBA00012438"/>
    </source>
</evidence>
<sequence length="342" mass="38133">MALVNTLRTVLATRQPICFWWGPDLLQFHNDDYLPILKDRNRQVLGQPFADIWSDVWEDVEPIVGEALAGRGTWFEDLPLHLVRSGHPVETFWTFSYSPLFDDAGNVAGVMNIVRETTDAVRHREALADEVSRANSALSSLMEAEKRQRVLQRELTHRMKNTLAMVQSVVTQSLRHAHDVKDGARLASQRIDALARAQDALTDSNWEEADVGKVAEAAFLPHCDERGRVTLEGSSFPLSAQQALGLSLAIHELATNAVKHGALSCESGHVRFEWWLNEVGAPSFRWTETGGPPVVPPSRSGFGSRLTTRVVPSYFDGHASIDYRREGVVYVLEATTRSQTKP</sequence>
<evidence type="ECO:0000256" key="1">
    <source>
        <dbReference type="ARBA" id="ARBA00000085"/>
    </source>
</evidence>
<accession>A0A371XBB2</accession>
<dbReference type="SMART" id="SM00911">
    <property type="entry name" value="HWE_HK"/>
    <property type="match status" value="1"/>
</dbReference>
<comment type="catalytic activity">
    <reaction evidence="1">
        <text>ATP + protein L-histidine = ADP + protein N-phospho-L-histidine.</text>
        <dbReference type="EC" id="2.7.13.3"/>
    </reaction>
</comment>
<dbReference type="Gene3D" id="3.30.565.10">
    <property type="entry name" value="Histidine kinase-like ATPase, C-terminal domain"/>
    <property type="match status" value="1"/>
</dbReference>
<evidence type="ECO:0000256" key="4">
    <source>
        <dbReference type="ARBA" id="ARBA00022679"/>
    </source>
</evidence>
<dbReference type="SUPFAM" id="SSF55785">
    <property type="entry name" value="PYP-like sensor domain (PAS domain)"/>
    <property type="match status" value="1"/>
</dbReference>
<dbReference type="PANTHER" id="PTHR41523:SF7">
    <property type="entry name" value="HISTIDINE KINASE"/>
    <property type="match status" value="1"/>
</dbReference>
<evidence type="ECO:0000256" key="6">
    <source>
        <dbReference type="ARBA" id="ARBA00022777"/>
    </source>
</evidence>
<evidence type="ECO:0000313" key="9">
    <source>
        <dbReference type="EMBL" id="RFC66527.1"/>
    </source>
</evidence>
<dbReference type="GO" id="GO:0004673">
    <property type="term" value="F:protein histidine kinase activity"/>
    <property type="evidence" value="ECO:0007669"/>
    <property type="project" value="UniProtKB-EC"/>
</dbReference>
<evidence type="ECO:0000256" key="3">
    <source>
        <dbReference type="ARBA" id="ARBA00022553"/>
    </source>
</evidence>
<keyword evidence="3" id="KW-0597">Phosphoprotein</keyword>
<dbReference type="OrthoDB" id="341208at2"/>
<dbReference type="PANTHER" id="PTHR41523">
    <property type="entry name" value="TWO-COMPONENT SYSTEM SENSOR PROTEIN"/>
    <property type="match status" value="1"/>
</dbReference>
<evidence type="ECO:0000259" key="8">
    <source>
        <dbReference type="SMART" id="SM00911"/>
    </source>
</evidence>
<comment type="caution">
    <text evidence="9">The sequence shown here is derived from an EMBL/GenBank/DDBJ whole genome shotgun (WGS) entry which is preliminary data.</text>
</comment>
<dbReference type="EMBL" id="QURL01000001">
    <property type="protein sequence ID" value="RFC66527.1"/>
    <property type="molecule type" value="Genomic_DNA"/>
</dbReference>
<reference evidence="9 10" key="1">
    <citation type="submission" date="2018-08" db="EMBL/GenBank/DDBJ databases">
        <title>Fulvimarina sp. 85, whole genome shotgun sequence.</title>
        <authorList>
            <person name="Tuo L."/>
        </authorList>
    </citation>
    <scope>NUCLEOTIDE SEQUENCE [LARGE SCALE GENOMIC DNA]</scope>
    <source>
        <strain evidence="9 10">85</strain>
    </source>
</reference>
<evidence type="ECO:0000256" key="5">
    <source>
        <dbReference type="ARBA" id="ARBA00022741"/>
    </source>
</evidence>
<protein>
    <recommendedName>
        <fullName evidence="2">histidine kinase</fullName>
        <ecNumber evidence="2">2.7.13.3</ecNumber>
    </recommendedName>
</protein>
<keyword evidence="10" id="KW-1185">Reference proteome</keyword>
<keyword evidence="7" id="KW-0067">ATP-binding</keyword>
<organism evidence="9 10">
    <name type="scientific">Fulvimarina endophytica</name>
    <dbReference type="NCBI Taxonomy" id="2293836"/>
    <lineage>
        <taxon>Bacteria</taxon>
        <taxon>Pseudomonadati</taxon>
        <taxon>Pseudomonadota</taxon>
        <taxon>Alphaproteobacteria</taxon>
        <taxon>Hyphomicrobiales</taxon>
        <taxon>Aurantimonadaceae</taxon>
        <taxon>Fulvimarina</taxon>
    </lineage>
</organism>
<dbReference type="EC" id="2.7.13.3" evidence="2"/>
<dbReference type="Pfam" id="PF07536">
    <property type="entry name" value="HWE_HK"/>
    <property type="match status" value="1"/>
</dbReference>
<keyword evidence="6 9" id="KW-0418">Kinase</keyword>
<evidence type="ECO:0000313" key="10">
    <source>
        <dbReference type="Proteomes" id="UP000264310"/>
    </source>
</evidence>
<dbReference type="GO" id="GO:0005524">
    <property type="term" value="F:ATP binding"/>
    <property type="evidence" value="ECO:0007669"/>
    <property type="project" value="UniProtKB-KW"/>
</dbReference>
<dbReference type="Gene3D" id="3.30.450.20">
    <property type="entry name" value="PAS domain"/>
    <property type="match status" value="1"/>
</dbReference>
<evidence type="ECO:0000256" key="7">
    <source>
        <dbReference type="ARBA" id="ARBA00022840"/>
    </source>
</evidence>
<dbReference type="InterPro" id="IPR035965">
    <property type="entry name" value="PAS-like_dom_sf"/>
</dbReference>
<dbReference type="InterPro" id="IPR013656">
    <property type="entry name" value="PAS_4"/>
</dbReference>
<dbReference type="Proteomes" id="UP000264310">
    <property type="component" value="Unassembled WGS sequence"/>
</dbReference>
<proteinExistence type="predicted"/>